<dbReference type="AlphaFoldDB" id="C7R4T5"/>
<dbReference type="OrthoDB" id="9809227at2"/>
<accession>C7R4T5</accession>
<keyword evidence="6" id="KW-1185">Reference proteome</keyword>
<dbReference type="CAZy" id="GT4">
    <property type="family name" value="Glycosyltransferase Family 4"/>
</dbReference>
<gene>
    <name evidence="5" type="ordered locus">Jden_0029</name>
</gene>
<keyword evidence="3 5" id="KW-0808">Transferase</keyword>
<dbReference type="InterPro" id="IPR028098">
    <property type="entry name" value="Glyco_trans_4-like_N"/>
</dbReference>
<evidence type="ECO:0000313" key="6">
    <source>
        <dbReference type="Proteomes" id="UP000000628"/>
    </source>
</evidence>
<evidence type="ECO:0000256" key="3">
    <source>
        <dbReference type="ARBA" id="ARBA00022679"/>
    </source>
</evidence>
<reference evidence="5 6" key="1">
    <citation type="journal article" date="2009" name="Stand. Genomic Sci.">
        <title>Complete genome sequence of Jonesia denitrificans type strain (Prevot 55134).</title>
        <authorList>
            <person name="Pukall R."/>
            <person name="Gehrich-Schroter G."/>
            <person name="Lapidus A."/>
            <person name="Nolan M."/>
            <person name="Glavina Del Rio T."/>
            <person name="Lucas S."/>
            <person name="Chen F."/>
            <person name="Tice H."/>
            <person name="Pitluck S."/>
            <person name="Cheng J.F."/>
            <person name="Copeland A."/>
            <person name="Saunders E."/>
            <person name="Brettin T."/>
            <person name="Detter J.C."/>
            <person name="Bruce D."/>
            <person name="Goodwin L."/>
            <person name="Pati A."/>
            <person name="Ivanova N."/>
            <person name="Mavromatis K."/>
            <person name="Ovchinnikova G."/>
            <person name="Chen A."/>
            <person name="Palaniappan K."/>
            <person name="Land M."/>
            <person name="Hauser L."/>
            <person name="Chang Y.J."/>
            <person name="Jeffries C.D."/>
            <person name="Chain P."/>
            <person name="Goker M."/>
            <person name="Bristow J."/>
            <person name="Eisen J.A."/>
            <person name="Markowitz V."/>
            <person name="Hugenholtz P."/>
            <person name="Kyrpides N.C."/>
            <person name="Klenk H.P."/>
            <person name="Han C."/>
        </authorList>
    </citation>
    <scope>NUCLEOTIDE SEQUENCE [LARGE SCALE GENOMIC DNA]</scope>
    <source>
        <strain evidence="6">ATCC 14870 / DSM 20603 / BCRC 15368 / CIP 55.134 / JCM 11481 / NBRC 15587 / NCTC 10816 / Prevot 55134</strain>
    </source>
</reference>
<dbReference type="Gene3D" id="3.40.50.2000">
    <property type="entry name" value="Glycogen Phosphorylase B"/>
    <property type="match status" value="2"/>
</dbReference>
<dbReference type="EMBL" id="CP001706">
    <property type="protein sequence ID" value="ACV07708.1"/>
    <property type="molecule type" value="Genomic_DNA"/>
</dbReference>
<evidence type="ECO:0000259" key="4">
    <source>
        <dbReference type="Pfam" id="PF13439"/>
    </source>
</evidence>
<name>C7R4T5_JONDD</name>
<dbReference type="GO" id="GO:1901137">
    <property type="term" value="P:carbohydrate derivative biosynthetic process"/>
    <property type="evidence" value="ECO:0007669"/>
    <property type="project" value="UniProtKB-ARBA"/>
</dbReference>
<dbReference type="KEGG" id="jde:Jden_0029"/>
<dbReference type="eggNOG" id="COG0438">
    <property type="taxonomic scope" value="Bacteria"/>
</dbReference>
<organism evidence="5 6">
    <name type="scientific">Jonesia denitrificans (strain ATCC 14870 / DSM 20603 / BCRC 15368 / CIP 55.134 / JCM 11481 / NBRC 15587 / NCTC 10816 / Prevot 55134)</name>
    <name type="common">Listeria denitrificans</name>
    <dbReference type="NCBI Taxonomy" id="471856"/>
    <lineage>
        <taxon>Bacteria</taxon>
        <taxon>Bacillati</taxon>
        <taxon>Actinomycetota</taxon>
        <taxon>Actinomycetes</taxon>
        <taxon>Micrococcales</taxon>
        <taxon>Jonesiaceae</taxon>
        <taxon>Jonesia</taxon>
    </lineage>
</organism>
<dbReference type="STRING" id="471856.Jden_0029"/>
<evidence type="ECO:0000256" key="2">
    <source>
        <dbReference type="ARBA" id="ARBA00022676"/>
    </source>
</evidence>
<dbReference type="RefSeq" id="WP_012805813.1">
    <property type="nucleotide sequence ID" value="NC_013174.1"/>
</dbReference>
<dbReference type="Proteomes" id="UP000000628">
    <property type="component" value="Chromosome"/>
</dbReference>
<dbReference type="InterPro" id="IPR050194">
    <property type="entry name" value="Glycosyltransferase_grp1"/>
</dbReference>
<dbReference type="PANTHER" id="PTHR45947:SF3">
    <property type="entry name" value="SULFOQUINOVOSYL TRANSFERASE SQD2"/>
    <property type="match status" value="1"/>
</dbReference>
<dbReference type="Pfam" id="PF13439">
    <property type="entry name" value="Glyco_transf_4"/>
    <property type="match status" value="1"/>
</dbReference>
<evidence type="ECO:0000256" key="1">
    <source>
        <dbReference type="ARBA" id="ARBA00021292"/>
    </source>
</evidence>
<proteinExistence type="predicted"/>
<dbReference type="PANTHER" id="PTHR45947">
    <property type="entry name" value="SULFOQUINOVOSYL TRANSFERASE SQD2"/>
    <property type="match status" value="1"/>
</dbReference>
<feature type="domain" description="Glycosyltransferase subfamily 4-like N-terminal" evidence="4">
    <location>
        <begin position="15"/>
        <end position="162"/>
    </location>
</feature>
<dbReference type="GO" id="GO:0016757">
    <property type="term" value="F:glycosyltransferase activity"/>
    <property type="evidence" value="ECO:0007669"/>
    <property type="project" value="UniProtKB-KW"/>
</dbReference>
<dbReference type="SUPFAM" id="SSF53756">
    <property type="entry name" value="UDP-Glycosyltransferase/glycogen phosphorylase"/>
    <property type="match status" value="1"/>
</dbReference>
<sequence length="358" mass="40655">MKNSILIVCPWLMNGGAQKALIGILKRLPKSEIKLLILFSGNTDLTEFDKYANNTLVLNHSRSVSGIVRAARDIRHQLKDFQTVYSLMRASHLVMGLIPKRSLKDKRLIGSLHQLPSSDRTTFIGKLEDLLVKRYLRQVDYITAPSKRALAEAVEYGYSEDKKCIYEPNIIDFISNKALDVRQGDLDVIKLVAAGRLTDQKGFDRIPELLKQVTLPVHIKILGDGPDRDKIHNISRDLSPENKVELVGHVDDVGPYIDWSDAIFMPSRAELNPVFVWEAFSRGRGVVASELPVFKDLRNEYNCVILFSDTNDLETGLQKLKYQCFREELMEHAIRATSDYRKSIETSKLIEVLKGKMS</sequence>
<dbReference type="HOGENOM" id="CLU_009583_0_0_11"/>
<protein>
    <recommendedName>
        <fullName evidence="1">D-inositol 3-phosphate glycosyltransferase</fullName>
    </recommendedName>
</protein>
<dbReference type="Pfam" id="PF13692">
    <property type="entry name" value="Glyco_trans_1_4"/>
    <property type="match status" value="1"/>
</dbReference>
<keyword evidence="2" id="KW-0328">Glycosyltransferase</keyword>
<evidence type="ECO:0000313" key="5">
    <source>
        <dbReference type="EMBL" id="ACV07708.1"/>
    </source>
</evidence>